<keyword evidence="1" id="KW-1133">Transmembrane helix</keyword>
<proteinExistence type="predicted"/>
<evidence type="ECO:0000313" key="3">
    <source>
        <dbReference type="Proteomes" id="UP000198943"/>
    </source>
</evidence>
<dbReference type="RefSeq" id="WP_093730826.1">
    <property type="nucleotide sequence ID" value="NZ_FMYW01000012.1"/>
</dbReference>
<dbReference type="OrthoDB" id="3034869at2"/>
<sequence>MLCKFCQHDFDDSLTECPYCHKQVDFEPKSLTREERDNFAGTTIEMEGNPGEEGYTKRAEYQEKDSYYQQDDVYQRADKSNEDNGNSSGFKVYRMGGGLLTWIIFALIVLGIIFFILPAFLFVGIIGAVAATIILFVLRLFH</sequence>
<dbReference type="AlphaFoldDB" id="A0A1G6N5I1"/>
<feature type="transmembrane region" description="Helical" evidence="1">
    <location>
        <begin position="99"/>
        <end position="117"/>
    </location>
</feature>
<evidence type="ECO:0000256" key="1">
    <source>
        <dbReference type="SAM" id="Phobius"/>
    </source>
</evidence>
<organism evidence="2 3">
    <name type="scientific">Succiniclasticum ruminis</name>
    <dbReference type="NCBI Taxonomy" id="40841"/>
    <lineage>
        <taxon>Bacteria</taxon>
        <taxon>Bacillati</taxon>
        <taxon>Bacillota</taxon>
        <taxon>Negativicutes</taxon>
        <taxon>Acidaminococcales</taxon>
        <taxon>Acidaminococcaceae</taxon>
        <taxon>Succiniclasticum</taxon>
    </lineage>
</organism>
<name>A0A1G6N5I1_9FIRM</name>
<dbReference type="Proteomes" id="UP000198943">
    <property type="component" value="Unassembled WGS sequence"/>
</dbReference>
<feature type="transmembrane region" description="Helical" evidence="1">
    <location>
        <begin position="123"/>
        <end position="141"/>
    </location>
</feature>
<gene>
    <name evidence="2" type="ORF">SAMN04487864_11217</name>
</gene>
<evidence type="ECO:0000313" key="2">
    <source>
        <dbReference type="EMBL" id="SDC62931.1"/>
    </source>
</evidence>
<dbReference type="EMBL" id="FMYW01000012">
    <property type="protein sequence ID" value="SDC62931.1"/>
    <property type="molecule type" value="Genomic_DNA"/>
</dbReference>
<keyword evidence="3" id="KW-1185">Reference proteome</keyword>
<keyword evidence="1" id="KW-0472">Membrane</keyword>
<reference evidence="3" key="1">
    <citation type="submission" date="2016-10" db="EMBL/GenBank/DDBJ databases">
        <authorList>
            <person name="Varghese N."/>
            <person name="Submissions S."/>
        </authorList>
    </citation>
    <scope>NUCLEOTIDE SEQUENCE [LARGE SCALE GENOMIC DNA]</scope>
    <source>
        <strain evidence="3">DSM 11005</strain>
    </source>
</reference>
<accession>A0A1G6N5I1</accession>
<protein>
    <submittedName>
        <fullName evidence="2">Uncharacterized protein</fullName>
    </submittedName>
</protein>
<keyword evidence="1" id="KW-0812">Transmembrane</keyword>